<protein>
    <recommendedName>
        <fullName evidence="4">Cytochrome c assembly protein domain-containing protein</fullName>
    </recommendedName>
</protein>
<keyword evidence="1" id="KW-0812">Transmembrane</keyword>
<name>A0A0D2GN30_9BACT</name>
<keyword evidence="1" id="KW-1133">Transmembrane helix</keyword>
<evidence type="ECO:0000256" key="1">
    <source>
        <dbReference type="SAM" id="Phobius"/>
    </source>
</evidence>
<evidence type="ECO:0000313" key="2">
    <source>
        <dbReference type="EMBL" id="KIX16012.1"/>
    </source>
</evidence>
<feature type="transmembrane region" description="Helical" evidence="1">
    <location>
        <begin position="31"/>
        <end position="54"/>
    </location>
</feature>
<comment type="caution">
    <text evidence="2">The sequence shown here is derived from an EMBL/GenBank/DDBJ whole genome shotgun (WGS) entry which is preliminary data.</text>
</comment>
<feature type="transmembrane region" description="Helical" evidence="1">
    <location>
        <begin position="130"/>
        <end position="152"/>
    </location>
</feature>
<feature type="transmembrane region" description="Helical" evidence="1">
    <location>
        <begin position="92"/>
        <end position="110"/>
    </location>
</feature>
<evidence type="ECO:0000313" key="3">
    <source>
        <dbReference type="Proteomes" id="UP000032233"/>
    </source>
</evidence>
<organism evidence="2 3">
    <name type="scientific">Dethiosulfatarculus sandiegensis</name>
    <dbReference type="NCBI Taxonomy" id="1429043"/>
    <lineage>
        <taxon>Bacteria</taxon>
        <taxon>Pseudomonadati</taxon>
        <taxon>Thermodesulfobacteriota</taxon>
        <taxon>Desulfarculia</taxon>
        <taxon>Desulfarculales</taxon>
        <taxon>Desulfarculaceae</taxon>
        <taxon>Dethiosulfatarculus</taxon>
    </lineage>
</organism>
<dbReference type="Proteomes" id="UP000032233">
    <property type="component" value="Unassembled WGS sequence"/>
</dbReference>
<proteinExistence type="predicted"/>
<dbReference type="OrthoDB" id="5421233at2"/>
<accession>A0A0D2GN30</accession>
<keyword evidence="1" id="KW-0472">Membrane</keyword>
<dbReference type="EMBL" id="AZAC01000001">
    <property type="protein sequence ID" value="KIX16012.1"/>
    <property type="molecule type" value="Genomic_DNA"/>
</dbReference>
<dbReference type="InParanoid" id="A0A0D2GN30"/>
<feature type="transmembrane region" description="Helical" evidence="1">
    <location>
        <begin position="60"/>
        <end position="80"/>
    </location>
</feature>
<dbReference type="RefSeq" id="WP_044346045.1">
    <property type="nucleotide sequence ID" value="NZ_AZAC01000001.1"/>
</dbReference>
<feature type="transmembrane region" description="Helical" evidence="1">
    <location>
        <begin position="164"/>
        <end position="187"/>
    </location>
</feature>
<feature type="transmembrane region" description="Helical" evidence="1">
    <location>
        <begin position="6"/>
        <end position="24"/>
    </location>
</feature>
<feature type="transmembrane region" description="Helical" evidence="1">
    <location>
        <begin position="193"/>
        <end position="213"/>
    </location>
</feature>
<sequence>MNQAFLGYLHWGGLFFCLLCFALARFNQPRVARIVGIVPLLLALWGVGLIISTAGRVPMYGPLETLSQVLAVVLTMIFFFPPRADQRGAIVYLPWLGAALIQLLLILAPAKLNHNFYMYEHPMVIGFFQFRIWALAFSLLSSLNYLAGIKGLKASHGLSRGRNYLFVAAILYLMGEFSGCTWCLLWLGDYWRWSSGFFESALIFLLMMLIFHFPQSWIANPKVKALAGGLVGPVVMILVMIHQWSAI</sequence>
<reference evidence="2 3" key="1">
    <citation type="submission" date="2013-11" db="EMBL/GenBank/DDBJ databases">
        <title>Metagenomic analysis of a methanogenic consortium involved in long chain n-alkane degradation.</title>
        <authorList>
            <person name="Davidova I.A."/>
            <person name="Callaghan A.V."/>
            <person name="Wawrik B."/>
            <person name="Pruitt S."/>
            <person name="Marks C."/>
            <person name="Duncan K.E."/>
            <person name="Suflita J.M."/>
        </authorList>
    </citation>
    <scope>NUCLEOTIDE SEQUENCE [LARGE SCALE GENOMIC DNA]</scope>
    <source>
        <strain evidence="2 3">SPR</strain>
    </source>
</reference>
<keyword evidence="3" id="KW-1185">Reference proteome</keyword>
<dbReference type="AlphaFoldDB" id="A0A0D2GN30"/>
<evidence type="ECO:0008006" key="4">
    <source>
        <dbReference type="Google" id="ProtNLM"/>
    </source>
</evidence>
<dbReference type="STRING" id="1429043.X474_00145"/>
<gene>
    <name evidence="2" type="ORF">X474_00145</name>
</gene>
<feature type="transmembrane region" description="Helical" evidence="1">
    <location>
        <begin position="225"/>
        <end position="244"/>
    </location>
</feature>